<dbReference type="OrthoDB" id="2744882at2759"/>
<dbReference type="Pfam" id="PF20151">
    <property type="entry name" value="DUF6533"/>
    <property type="match status" value="1"/>
</dbReference>
<feature type="transmembrane region" description="Helical" evidence="1">
    <location>
        <begin position="111"/>
        <end position="133"/>
    </location>
</feature>
<evidence type="ECO:0000313" key="4">
    <source>
        <dbReference type="Proteomes" id="UP000250043"/>
    </source>
</evidence>
<reference evidence="3 4" key="1">
    <citation type="submission" date="2016-07" db="EMBL/GenBank/DDBJ databases">
        <title>Draft genome of the white-rot fungus Obba rivulosa 3A-2.</title>
        <authorList>
            <consortium name="DOE Joint Genome Institute"/>
            <person name="Miettinen O."/>
            <person name="Riley R."/>
            <person name="Acob R."/>
            <person name="Barry K."/>
            <person name="Cullen D."/>
            <person name="De Vries R."/>
            <person name="Hainaut M."/>
            <person name="Hatakka A."/>
            <person name="Henrissat B."/>
            <person name="Hilden K."/>
            <person name="Kuo R."/>
            <person name="Labutti K."/>
            <person name="Lipzen A."/>
            <person name="Makela M.R."/>
            <person name="Sandor L."/>
            <person name="Spatafora J.W."/>
            <person name="Grigoriev I.V."/>
            <person name="Hibbett D.S."/>
        </authorList>
    </citation>
    <scope>NUCLEOTIDE SEQUENCE [LARGE SCALE GENOMIC DNA]</scope>
    <source>
        <strain evidence="3 4">3A-2</strain>
    </source>
</reference>
<name>A0A8E2DG65_9APHY</name>
<dbReference type="EMBL" id="KV722571">
    <property type="protein sequence ID" value="OCH85646.1"/>
    <property type="molecule type" value="Genomic_DNA"/>
</dbReference>
<gene>
    <name evidence="3" type="ORF">OBBRIDRAFT_838790</name>
</gene>
<keyword evidence="1" id="KW-0472">Membrane</keyword>
<proteinExistence type="predicted"/>
<feature type="transmembrane region" description="Helical" evidence="1">
    <location>
        <begin position="168"/>
        <end position="191"/>
    </location>
</feature>
<protein>
    <recommendedName>
        <fullName evidence="2">DUF6533 domain-containing protein</fullName>
    </recommendedName>
</protein>
<dbReference type="Proteomes" id="UP000250043">
    <property type="component" value="Unassembled WGS sequence"/>
</dbReference>
<feature type="domain" description="DUF6533" evidence="2">
    <location>
        <begin position="30"/>
        <end position="60"/>
    </location>
</feature>
<dbReference type="InterPro" id="IPR045340">
    <property type="entry name" value="DUF6533"/>
</dbReference>
<evidence type="ECO:0000259" key="2">
    <source>
        <dbReference type="Pfam" id="PF20151"/>
    </source>
</evidence>
<sequence length="254" mass="28964">MSATLQQIEQEILALFQAAEDYNALNLSTVYDIILTFPREMELFWRWSTFTQLSVLVLFALLGLWLAEVSIVWTFTFLNVSATHITHPPPGYPLPGCVSNSTPAKFVHLDIAAWVAGSFVSLCFFILVVVKFLQNLEYDFSWRSIKTMNVFELQRLAPVLVMFMRDGILYFLLILTCNIVELFMTCVLANRPSSECAMGWFIASYGVASSRLYLNLRESVAQKEETLDYELDDYALEFRVPTQASMDAMTHLGE</sequence>
<accession>A0A8E2DG65</accession>
<organism evidence="3 4">
    <name type="scientific">Obba rivulosa</name>
    <dbReference type="NCBI Taxonomy" id="1052685"/>
    <lineage>
        <taxon>Eukaryota</taxon>
        <taxon>Fungi</taxon>
        <taxon>Dikarya</taxon>
        <taxon>Basidiomycota</taxon>
        <taxon>Agaricomycotina</taxon>
        <taxon>Agaricomycetes</taxon>
        <taxon>Polyporales</taxon>
        <taxon>Gelatoporiaceae</taxon>
        <taxon>Obba</taxon>
    </lineage>
</organism>
<keyword evidence="1" id="KW-0812">Transmembrane</keyword>
<evidence type="ECO:0000313" key="3">
    <source>
        <dbReference type="EMBL" id="OCH85646.1"/>
    </source>
</evidence>
<dbReference type="AlphaFoldDB" id="A0A8E2DG65"/>
<feature type="transmembrane region" description="Helical" evidence="1">
    <location>
        <begin position="44"/>
        <end position="67"/>
    </location>
</feature>
<keyword evidence="4" id="KW-1185">Reference proteome</keyword>
<evidence type="ECO:0000256" key="1">
    <source>
        <dbReference type="SAM" id="Phobius"/>
    </source>
</evidence>
<keyword evidence="1" id="KW-1133">Transmembrane helix</keyword>